<name>X6MRA3_RETFI</name>
<protein>
    <submittedName>
        <fullName evidence="1">Uncharacterized protein</fullName>
    </submittedName>
</protein>
<sequence>MFEQLQKTFPKISEEIISDALNWLKGDIQKTKTVLTWLIENTTNLQQQHHLMELFKDFGTKFEKTTISQTWENCNQIYADTFEKLKEICDTRSLNELNNINKYKTNMVKEENELKILREICLHILWNIFKYPKHIKYRQINKQALYNNLKVKCHSLGAHLEKVFVDMENQLQYYGFKKGYDNNWYYQHNRIQISHLWNCYQTMINLQILYKTRVDIPTRAYMLLNEKWKDYLILFDYQHRTIMLFNENKLKIRSLQVGNPKNSSLEFNVHIQLYNDIDIDQAHAKWACLILNHTWRFRTVNHFDREYLANCCSVNNFTPKNFSNKFLF</sequence>
<comment type="caution">
    <text evidence="1">The sequence shown here is derived from an EMBL/GenBank/DDBJ whole genome shotgun (WGS) entry which is preliminary data.</text>
</comment>
<evidence type="ECO:0000313" key="2">
    <source>
        <dbReference type="Proteomes" id="UP000023152"/>
    </source>
</evidence>
<organism evidence="1 2">
    <name type="scientific">Reticulomyxa filosa</name>
    <dbReference type="NCBI Taxonomy" id="46433"/>
    <lineage>
        <taxon>Eukaryota</taxon>
        <taxon>Sar</taxon>
        <taxon>Rhizaria</taxon>
        <taxon>Retaria</taxon>
        <taxon>Foraminifera</taxon>
        <taxon>Monothalamids</taxon>
        <taxon>Reticulomyxidae</taxon>
        <taxon>Reticulomyxa</taxon>
    </lineage>
</organism>
<dbReference type="AlphaFoldDB" id="X6MRA3"/>
<proteinExistence type="predicted"/>
<gene>
    <name evidence="1" type="ORF">RFI_20809</name>
</gene>
<dbReference type="EMBL" id="ASPP01018149">
    <property type="protein sequence ID" value="ETO16528.1"/>
    <property type="molecule type" value="Genomic_DNA"/>
</dbReference>
<keyword evidence="2" id="KW-1185">Reference proteome</keyword>
<evidence type="ECO:0000313" key="1">
    <source>
        <dbReference type="EMBL" id="ETO16528.1"/>
    </source>
</evidence>
<accession>X6MRA3</accession>
<reference evidence="1 2" key="1">
    <citation type="journal article" date="2013" name="Curr. Biol.">
        <title>The Genome of the Foraminiferan Reticulomyxa filosa.</title>
        <authorList>
            <person name="Glockner G."/>
            <person name="Hulsmann N."/>
            <person name="Schleicher M."/>
            <person name="Noegel A.A."/>
            <person name="Eichinger L."/>
            <person name="Gallinger C."/>
            <person name="Pawlowski J."/>
            <person name="Sierra R."/>
            <person name="Euteneuer U."/>
            <person name="Pillet L."/>
            <person name="Moustafa A."/>
            <person name="Platzer M."/>
            <person name="Groth M."/>
            <person name="Szafranski K."/>
            <person name="Schliwa M."/>
        </authorList>
    </citation>
    <scope>NUCLEOTIDE SEQUENCE [LARGE SCALE GENOMIC DNA]</scope>
</reference>
<feature type="non-terminal residue" evidence="1">
    <location>
        <position position="328"/>
    </location>
</feature>
<dbReference type="Proteomes" id="UP000023152">
    <property type="component" value="Unassembled WGS sequence"/>
</dbReference>